<dbReference type="Proteomes" id="UP000320431">
    <property type="component" value="Unassembled WGS sequence"/>
</dbReference>
<organism evidence="1 2">
    <name type="scientific">Marilutibacter maris</name>
    <dbReference type="NCBI Taxonomy" id="1605891"/>
    <lineage>
        <taxon>Bacteria</taxon>
        <taxon>Pseudomonadati</taxon>
        <taxon>Pseudomonadota</taxon>
        <taxon>Gammaproteobacteria</taxon>
        <taxon>Lysobacterales</taxon>
        <taxon>Lysobacteraceae</taxon>
        <taxon>Marilutibacter</taxon>
    </lineage>
</organism>
<evidence type="ECO:0000313" key="2">
    <source>
        <dbReference type="Proteomes" id="UP000320431"/>
    </source>
</evidence>
<dbReference type="RefSeq" id="WP_141481582.1">
    <property type="nucleotide sequence ID" value="NZ_VICD02000069.1"/>
</dbReference>
<protein>
    <submittedName>
        <fullName evidence="1">Uncharacterized protein</fullName>
    </submittedName>
</protein>
<sequence length="111" mass="11242">MVRILFPLVSALCWANALIVAGDGVRAGPGKVLAISLVVASIYALLGLIGFFVGRHMTRLSAAISGDSPAAAALCGLRVWLTIGAAGLGLVMVLSLTALAQRLGEGSHVFG</sequence>
<evidence type="ECO:0000313" key="1">
    <source>
        <dbReference type="EMBL" id="KAB8195616.1"/>
    </source>
</evidence>
<reference evidence="1 2" key="1">
    <citation type="submission" date="2019-10" db="EMBL/GenBank/DDBJ databases">
        <title>Lysobacter alkalisoli sp. nov., isolated from saline-alkaline soil.</title>
        <authorList>
            <person name="Sun J.-Q."/>
        </authorList>
    </citation>
    <scope>NUCLEOTIDE SEQUENCE [LARGE SCALE GENOMIC DNA]</scope>
    <source>
        <strain evidence="1 2">KCTC 42381</strain>
    </source>
</reference>
<dbReference type="EMBL" id="VICD02000069">
    <property type="protein sequence ID" value="KAB8195616.1"/>
    <property type="molecule type" value="Genomic_DNA"/>
</dbReference>
<accession>A0A508B0J3</accession>
<comment type="caution">
    <text evidence="1">The sequence shown here is derived from an EMBL/GenBank/DDBJ whole genome shotgun (WGS) entry which is preliminary data.</text>
</comment>
<name>A0A508B0J3_9GAMM</name>
<gene>
    <name evidence="1" type="ORF">FKV24_004930</name>
</gene>
<dbReference type="AlphaFoldDB" id="A0A508B0J3"/>
<proteinExistence type="predicted"/>